<dbReference type="GO" id="GO:0004519">
    <property type="term" value="F:endonuclease activity"/>
    <property type="evidence" value="ECO:0007669"/>
    <property type="project" value="UniProtKB-KW"/>
</dbReference>
<proteinExistence type="predicted"/>
<evidence type="ECO:0000313" key="2">
    <source>
        <dbReference type="EMBL" id="EMN20546.1"/>
    </source>
</evidence>
<dbReference type="Pfam" id="PF01844">
    <property type="entry name" value="HNH"/>
    <property type="match status" value="1"/>
</dbReference>
<keyword evidence="2" id="KW-0255">Endonuclease</keyword>
<name>M6JFX3_9LEPT</name>
<accession>M6JFX3</accession>
<dbReference type="GO" id="GO:0008270">
    <property type="term" value="F:zinc ion binding"/>
    <property type="evidence" value="ECO:0007669"/>
    <property type="project" value="InterPro"/>
</dbReference>
<evidence type="ECO:0000313" key="3">
    <source>
        <dbReference type="Proteomes" id="UP000012106"/>
    </source>
</evidence>
<dbReference type="Proteomes" id="UP000012106">
    <property type="component" value="Unassembled WGS sequence"/>
</dbReference>
<dbReference type="AlphaFoldDB" id="M6JFX3"/>
<dbReference type="RefSeq" id="WP_004472192.1">
    <property type="nucleotide sequence ID" value="NZ_AHMU02000065.1"/>
</dbReference>
<sequence>MEIRNCIYPGSLNILIKELSDNEDFIKAVNQKQISARMKDRELILRFLAFYEKTYLKCKKGLGQFLNDFYTVYQNSDPVKIDEFKNVFKKCMKATLIVFGTNSFRLRSKTGGWNPRLNAAVYQVISSSFSEYELNQITKNADSIYEEYIDMISTDSKWTDSVTAQTAQTERIDYVFKTWKNRLDFCIRSSDKLDNPRVFSKQLKEELFRQNNKCNICNQEIKLLDDSAVDHVEQYWKGGKTIAENARLTHRYCNNTRSRTE</sequence>
<dbReference type="EMBL" id="AHMU02000065">
    <property type="protein sequence ID" value="EMN20546.1"/>
    <property type="molecule type" value="Genomic_DNA"/>
</dbReference>
<comment type="caution">
    <text evidence="2">The sequence shown here is derived from an EMBL/GenBank/DDBJ whole genome shotgun (WGS) entry which is preliminary data.</text>
</comment>
<dbReference type="InterPro" id="IPR002711">
    <property type="entry name" value="HNH"/>
</dbReference>
<keyword evidence="2" id="KW-0378">Hydrolase</keyword>
<dbReference type="GO" id="GO:0003676">
    <property type="term" value="F:nucleic acid binding"/>
    <property type="evidence" value="ECO:0007669"/>
    <property type="project" value="InterPro"/>
</dbReference>
<dbReference type="PANTHER" id="PTHR39639">
    <property type="entry name" value="CHROMOSOME 16, WHOLE GENOME SHOTGUN SEQUENCE"/>
    <property type="match status" value="1"/>
</dbReference>
<dbReference type="Gene3D" id="1.10.30.50">
    <property type="match status" value="1"/>
</dbReference>
<organism evidence="2 3">
    <name type="scientific">Leptospira santarosai serovar Arenal str. MAVJ 401</name>
    <dbReference type="NCBI Taxonomy" id="1049976"/>
    <lineage>
        <taxon>Bacteria</taxon>
        <taxon>Pseudomonadati</taxon>
        <taxon>Spirochaetota</taxon>
        <taxon>Spirochaetia</taxon>
        <taxon>Leptospirales</taxon>
        <taxon>Leptospiraceae</taxon>
        <taxon>Leptospira</taxon>
    </lineage>
</organism>
<dbReference type="PANTHER" id="PTHR39639:SF1">
    <property type="entry name" value="DUF262 DOMAIN-CONTAINING PROTEIN"/>
    <property type="match status" value="1"/>
</dbReference>
<feature type="domain" description="HNH" evidence="1">
    <location>
        <begin position="214"/>
        <end position="258"/>
    </location>
</feature>
<evidence type="ECO:0000259" key="1">
    <source>
        <dbReference type="Pfam" id="PF01844"/>
    </source>
</evidence>
<gene>
    <name evidence="2" type="ORF">LEP1GSC063_2855</name>
</gene>
<reference evidence="2 3" key="1">
    <citation type="submission" date="2013-01" db="EMBL/GenBank/DDBJ databases">
        <authorList>
            <person name="Harkins D.M."/>
            <person name="Durkin A.S."/>
            <person name="Brinkac L.M."/>
            <person name="Haft D.H."/>
            <person name="Selengut J.D."/>
            <person name="Sanka R."/>
            <person name="DePew J."/>
            <person name="Purushe J."/>
            <person name="Hartskeerl R.A."/>
            <person name="Ahmed A."/>
            <person name="van der Linden H."/>
            <person name="Goris M.G.A."/>
            <person name="Vinetz J.M."/>
            <person name="Sutton G.G."/>
            <person name="Nierman W.C."/>
            <person name="Fouts D.E."/>
        </authorList>
    </citation>
    <scope>NUCLEOTIDE SEQUENCE [LARGE SCALE GENOMIC DNA]</scope>
    <source>
        <strain evidence="2 3">MAVJ 401</strain>
    </source>
</reference>
<protein>
    <submittedName>
        <fullName evidence="2">HNH endonuclease domain protein</fullName>
    </submittedName>
</protein>
<keyword evidence="2" id="KW-0540">Nuclease</keyword>